<dbReference type="Proteomes" id="UP000032360">
    <property type="component" value="Unassembled WGS sequence"/>
</dbReference>
<dbReference type="AlphaFoldDB" id="A0A0D8HM24"/>
<protein>
    <submittedName>
        <fullName evidence="1">Uncharacterized protein</fullName>
    </submittedName>
</protein>
<name>A0A0D8HM24_9ACTN</name>
<organism evidence="1 2">
    <name type="scientific">Acidithrix ferrooxidans</name>
    <dbReference type="NCBI Taxonomy" id="1280514"/>
    <lineage>
        <taxon>Bacteria</taxon>
        <taxon>Bacillati</taxon>
        <taxon>Actinomycetota</taxon>
        <taxon>Acidimicrobiia</taxon>
        <taxon>Acidimicrobiales</taxon>
        <taxon>Acidimicrobiaceae</taxon>
        <taxon>Acidithrix</taxon>
    </lineage>
</organism>
<accession>A0A0D8HM24</accession>
<dbReference type="EMBL" id="JXYS01000001">
    <property type="protein sequence ID" value="KJF19050.1"/>
    <property type="molecule type" value="Genomic_DNA"/>
</dbReference>
<evidence type="ECO:0000313" key="2">
    <source>
        <dbReference type="Proteomes" id="UP000032360"/>
    </source>
</evidence>
<comment type="caution">
    <text evidence="1">The sequence shown here is derived from an EMBL/GenBank/DDBJ whole genome shotgun (WGS) entry which is preliminary data.</text>
</comment>
<gene>
    <name evidence="1" type="ORF">AXFE_00870</name>
</gene>
<reference evidence="1 2" key="1">
    <citation type="submission" date="2015-01" db="EMBL/GenBank/DDBJ databases">
        <title>Draft genome of the acidophilic iron oxidizer Acidithrix ferrooxidans strain Py-F3.</title>
        <authorList>
            <person name="Poehlein A."/>
            <person name="Eisen S."/>
            <person name="Schloemann M."/>
            <person name="Johnson B.D."/>
            <person name="Daniel R."/>
            <person name="Muehling M."/>
        </authorList>
    </citation>
    <scope>NUCLEOTIDE SEQUENCE [LARGE SCALE GENOMIC DNA]</scope>
    <source>
        <strain evidence="1 2">Py-F3</strain>
    </source>
</reference>
<evidence type="ECO:0000313" key="1">
    <source>
        <dbReference type="EMBL" id="KJF19050.1"/>
    </source>
</evidence>
<proteinExistence type="predicted"/>
<sequence length="57" mass="6677">MTFRIGIPLVMDWSVPETSVITLMVNSKYYDKSALLFLIIFDRNYFFLISLSPKTCH</sequence>
<keyword evidence="2" id="KW-1185">Reference proteome</keyword>